<evidence type="ECO:0000256" key="2">
    <source>
        <dbReference type="ARBA" id="ARBA00004606"/>
    </source>
</evidence>
<dbReference type="InterPro" id="IPR059112">
    <property type="entry name" value="CysZ/EI24"/>
</dbReference>
<evidence type="ECO:0000256" key="14">
    <source>
        <dbReference type="SAM" id="Phobius"/>
    </source>
</evidence>
<dbReference type="STRING" id="5539.A0A3E2HM39"/>
<feature type="transmembrane region" description="Helical" evidence="14">
    <location>
        <begin position="1315"/>
        <end position="1336"/>
    </location>
</feature>
<keyword evidence="17" id="KW-1185">Reference proteome</keyword>
<dbReference type="SUPFAM" id="SSF54980">
    <property type="entry name" value="EF-G C-terminal domain-like"/>
    <property type="match status" value="1"/>
</dbReference>
<feature type="compositionally biased region" description="Polar residues" evidence="13">
    <location>
        <begin position="1577"/>
        <end position="1611"/>
    </location>
</feature>
<dbReference type="PROSITE" id="PS00301">
    <property type="entry name" value="G_TR_1"/>
    <property type="match status" value="1"/>
</dbReference>
<comment type="subcellular location">
    <subcellularLocation>
        <location evidence="1">Membrane</location>
        <topology evidence="1">Multi-pass membrane protein</topology>
    </subcellularLocation>
    <subcellularLocation>
        <location evidence="2">Membrane</location>
        <topology evidence="2">Single-pass type II membrane protein</topology>
    </subcellularLocation>
</comment>
<dbReference type="GO" id="GO:0032543">
    <property type="term" value="P:mitochondrial translation"/>
    <property type="evidence" value="ECO:0007669"/>
    <property type="project" value="TreeGrafter"/>
</dbReference>
<keyword evidence="6" id="KW-0547">Nucleotide-binding</keyword>
<gene>
    <name evidence="16" type="ORF">B7463_g1835</name>
</gene>
<keyword evidence="9 14" id="KW-1133">Transmembrane helix</keyword>
<dbReference type="Gene3D" id="3.90.550.50">
    <property type="match status" value="1"/>
</dbReference>
<dbReference type="CDD" id="cd16262">
    <property type="entry name" value="EFG_III"/>
    <property type="match status" value="1"/>
</dbReference>
<dbReference type="Gene3D" id="3.30.230.10">
    <property type="match status" value="1"/>
</dbReference>
<dbReference type="PANTHER" id="PTHR43261">
    <property type="entry name" value="TRANSLATION ELONGATION FACTOR G-RELATED"/>
    <property type="match status" value="1"/>
</dbReference>
<dbReference type="Pfam" id="PF07264">
    <property type="entry name" value="EI24"/>
    <property type="match status" value="1"/>
</dbReference>
<dbReference type="SUPFAM" id="SSF50447">
    <property type="entry name" value="Translation proteins"/>
    <property type="match status" value="1"/>
</dbReference>
<protein>
    <recommendedName>
        <fullName evidence="15">Tr-type G domain-containing protein</fullName>
    </recommendedName>
</protein>
<feature type="region of interest" description="Disordered" evidence="13">
    <location>
        <begin position="1775"/>
        <end position="1815"/>
    </location>
</feature>
<dbReference type="SUPFAM" id="SSF52540">
    <property type="entry name" value="P-loop containing nucleoside triphosphate hydrolases"/>
    <property type="match status" value="1"/>
</dbReference>
<feature type="region of interest" description="Disordered" evidence="13">
    <location>
        <begin position="1888"/>
        <end position="1910"/>
    </location>
</feature>
<dbReference type="EMBL" id="NCSJ02000020">
    <property type="protein sequence ID" value="RFU34457.1"/>
    <property type="molecule type" value="Genomic_DNA"/>
</dbReference>
<name>A0A3E2HM39_SCYLI</name>
<dbReference type="Gene3D" id="6.10.140.910">
    <property type="match status" value="2"/>
</dbReference>
<evidence type="ECO:0000256" key="1">
    <source>
        <dbReference type="ARBA" id="ARBA00004141"/>
    </source>
</evidence>
<dbReference type="Pfam" id="PF22042">
    <property type="entry name" value="EF-G_D2"/>
    <property type="match status" value="1"/>
</dbReference>
<dbReference type="InterPro" id="IPR000795">
    <property type="entry name" value="T_Tr_GTP-bd_dom"/>
</dbReference>
<dbReference type="FunFam" id="3.40.50.300:FF:000514">
    <property type="entry name" value="Ribosome-releasing factor 2, mitochondrial"/>
    <property type="match status" value="1"/>
</dbReference>
<dbReference type="Pfam" id="PF25555">
    <property type="entry name" value="RAB3A-like_C"/>
    <property type="match status" value="1"/>
</dbReference>
<organism evidence="16 17">
    <name type="scientific">Scytalidium lignicola</name>
    <name type="common">Hyphomycete</name>
    <dbReference type="NCBI Taxonomy" id="5539"/>
    <lineage>
        <taxon>Eukaryota</taxon>
        <taxon>Fungi</taxon>
        <taxon>Dikarya</taxon>
        <taxon>Ascomycota</taxon>
        <taxon>Pezizomycotina</taxon>
        <taxon>Leotiomycetes</taxon>
        <taxon>Leotiomycetes incertae sedis</taxon>
        <taxon>Scytalidium</taxon>
    </lineage>
</organism>
<dbReference type="GO" id="GO:0016757">
    <property type="term" value="F:glycosyltransferase activity"/>
    <property type="evidence" value="ECO:0007669"/>
    <property type="project" value="UniProtKB-KW"/>
</dbReference>
<dbReference type="Pfam" id="PF02434">
    <property type="entry name" value="Fringe"/>
    <property type="match status" value="1"/>
</dbReference>
<comment type="caution">
    <text evidence="16">The sequence shown here is derived from an EMBL/GenBank/DDBJ whole genome shotgun (WGS) entry which is preliminary data.</text>
</comment>
<keyword evidence="4" id="KW-0808">Transferase</keyword>
<evidence type="ECO:0000256" key="11">
    <source>
        <dbReference type="ARBA" id="ARBA00023134"/>
    </source>
</evidence>
<dbReference type="GO" id="GO:0016020">
    <property type="term" value="C:membrane"/>
    <property type="evidence" value="ECO:0007669"/>
    <property type="project" value="UniProtKB-SubCell"/>
</dbReference>
<dbReference type="GO" id="GO:0003924">
    <property type="term" value="F:GTPase activity"/>
    <property type="evidence" value="ECO:0007669"/>
    <property type="project" value="InterPro"/>
</dbReference>
<dbReference type="InterPro" id="IPR009449">
    <property type="entry name" value="Sec2_N"/>
</dbReference>
<dbReference type="Proteomes" id="UP000258309">
    <property type="component" value="Unassembled WGS sequence"/>
</dbReference>
<dbReference type="CDD" id="cd21044">
    <property type="entry name" value="Rab11BD_RAB3IP_like"/>
    <property type="match status" value="1"/>
</dbReference>
<dbReference type="Gene3D" id="2.40.30.10">
    <property type="entry name" value="Translation factors"/>
    <property type="match status" value="1"/>
</dbReference>
<dbReference type="GO" id="GO:0005525">
    <property type="term" value="F:GTP binding"/>
    <property type="evidence" value="ECO:0007669"/>
    <property type="project" value="UniProtKB-KW"/>
</dbReference>
<dbReference type="InterPro" id="IPR027417">
    <property type="entry name" value="P-loop_NTPase"/>
</dbReference>
<dbReference type="InterPro" id="IPR041095">
    <property type="entry name" value="EFG_II"/>
</dbReference>
<keyword evidence="12 14" id="KW-0472">Membrane</keyword>
<feature type="compositionally biased region" description="Basic and acidic residues" evidence="13">
    <location>
        <begin position="2069"/>
        <end position="2094"/>
    </location>
</feature>
<dbReference type="InterPro" id="IPR003378">
    <property type="entry name" value="Fringe-like_glycosylTrfase"/>
</dbReference>
<evidence type="ECO:0000313" key="17">
    <source>
        <dbReference type="Proteomes" id="UP000258309"/>
    </source>
</evidence>
<dbReference type="HAMAP" id="MF_03059">
    <property type="entry name" value="mEF_G_2"/>
    <property type="match status" value="1"/>
</dbReference>
<evidence type="ECO:0000259" key="15">
    <source>
        <dbReference type="PROSITE" id="PS51722"/>
    </source>
</evidence>
<dbReference type="NCBIfam" id="TIGR00231">
    <property type="entry name" value="small_GTP"/>
    <property type="match status" value="1"/>
</dbReference>
<accession>A0A3E2HM39</accession>
<feature type="region of interest" description="Disordered" evidence="13">
    <location>
        <begin position="2065"/>
        <end position="2103"/>
    </location>
</feature>
<dbReference type="InterPro" id="IPR035647">
    <property type="entry name" value="EFG_III/V"/>
</dbReference>
<dbReference type="FunFam" id="3.30.70.870:FF:000007">
    <property type="entry name" value="Ribosome-releasing factor 2, mitochondrial"/>
    <property type="match status" value="1"/>
</dbReference>
<feature type="compositionally biased region" description="Low complexity" evidence="13">
    <location>
        <begin position="2160"/>
        <end position="2175"/>
    </location>
</feature>
<feature type="compositionally biased region" description="Polar residues" evidence="13">
    <location>
        <begin position="2221"/>
        <end position="2231"/>
    </location>
</feature>
<feature type="non-terminal residue" evidence="16">
    <location>
        <position position="2258"/>
    </location>
</feature>
<keyword evidence="5 14" id="KW-0812">Transmembrane</keyword>
<dbReference type="Pfam" id="PF06428">
    <property type="entry name" value="Sec2p"/>
    <property type="match status" value="1"/>
</dbReference>
<keyword evidence="8" id="KW-0735">Signal-anchor</keyword>
<feature type="domain" description="Tr-type G" evidence="15">
    <location>
        <begin position="1"/>
        <end position="290"/>
    </location>
</feature>
<feature type="region of interest" description="Disordered" evidence="13">
    <location>
        <begin position="2156"/>
        <end position="2258"/>
    </location>
</feature>
<evidence type="ECO:0000256" key="12">
    <source>
        <dbReference type="ARBA" id="ARBA00023136"/>
    </source>
</evidence>
<dbReference type="InterPro" id="IPR031157">
    <property type="entry name" value="G_TR_CS"/>
</dbReference>
<reference evidence="16 17" key="1">
    <citation type="submission" date="2018-05" db="EMBL/GenBank/DDBJ databases">
        <title>Draft genome sequence of Scytalidium lignicola DSM 105466, a ubiquitous saprotrophic fungus.</title>
        <authorList>
            <person name="Buettner E."/>
            <person name="Gebauer A.M."/>
            <person name="Hofrichter M."/>
            <person name="Liers C."/>
            <person name="Kellner H."/>
        </authorList>
    </citation>
    <scope>NUCLEOTIDE SEQUENCE [LARGE SCALE GENOMIC DNA]</scope>
    <source>
        <strain evidence="16 17">DSM 105466</strain>
    </source>
</reference>
<dbReference type="InterPro" id="IPR009022">
    <property type="entry name" value="EFG_III"/>
</dbReference>
<evidence type="ECO:0000256" key="9">
    <source>
        <dbReference type="ARBA" id="ARBA00022989"/>
    </source>
</evidence>
<feature type="non-terminal residue" evidence="16">
    <location>
        <position position="1"/>
    </location>
</feature>
<dbReference type="PRINTS" id="PR00315">
    <property type="entry name" value="ELONGATNFCT"/>
</dbReference>
<evidence type="ECO:0000256" key="3">
    <source>
        <dbReference type="ARBA" id="ARBA00022676"/>
    </source>
</evidence>
<dbReference type="InterPro" id="IPR053905">
    <property type="entry name" value="EF-G-like_DII"/>
</dbReference>
<keyword evidence="7" id="KW-0648">Protein biosynthesis</keyword>
<evidence type="ECO:0000256" key="4">
    <source>
        <dbReference type="ARBA" id="ARBA00022679"/>
    </source>
</evidence>
<evidence type="ECO:0000313" key="16">
    <source>
        <dbReference type="EMBL" id="RFU34457.1"/>
    </source>
</evidence>
<feature type="compositionally biased region" description="Polar residues" evidence="13">
    <location>
        <begin position="1648"/>
        <end position="1662"/>
    </location>
</feature>
<dbReference type="PANTHER" id="PTHR43261:SF1">
    <property type="entry name" value="RIBOSOME-RELEASING FACTOR 2, MITOCHONDRIAL"/>
    <property type="match status" value="1"/>
</dbReference>
<dbReference type="OrthoDB" id="198619at2759"/>
<keyword evidence="11" id="KW-0342">GTP-binding</keyword>
<evidence type="ECO:0000256" key="7">
    <source>
        <dbReference type="ARBA" id="ARBA00022917"/>
    </source>
</evidence>
<evidence type="ECO:0000256" key="6">
    <source>
        <dbReference type="ARBA" id="ARBA00022741"/>
    </source>
</evidence>
<dbReference type="GO" id="GO:0032790">
    <property type="term" value="P:ribosome disassembly"/>
    <property type="evidence" value="ECO:0007669"/>
    <property type="project" value="InterPro"/>
</dbReference>
<feature type="compositionally biased region" description="Basic and acidic residues" evidence="13">
    <location>
        <begin position="2197"/>
        <end position="2219"/>
    </location>
</feature>
<dbReference type="Gene3D" id="3.30.70.870">
    <property type="entry name" value="Elongation Factor G (Translational Gtpase), domain 3"/>
    <property type="match status" value="1"/>
</dbReference>
<dbReference type="Gene3D" id="3.40.50.300">
    <property type="entry name" value="P-loop containing nucleotide triphosphate hydrolases"/>
    <property type="match status" value="1"/>
</dbReference>
<feature type="transmembrane region" description="Helical" evidence="14">
    <location>
        <begin position="1398"/>
        <end position="1418"/>
    </location>
</feature>
<dbReference type="GO" id="GO:0005759">
    <property type="term" value="C:mitochondrial matrix"/>
    <property type="evidence" value="ECO:0007669"/>
    <property type="project" value="UniProtKB-ARBA"/>
</dbReference>
<evidence type="ECO:0000256" key="8">
    <source>
        <dbReference type="ARBA" id="ARBA00022968"/>
    </source>
</evidence>
<evidence type="ECO:0000256" key="13">
    <source>
        <dbReference type="SAM" id="MobiDB-lite"/>
    </source>
</evidence>
<feature type="region of interest" description="Disordered" evidence="13">
    <location>
        <begin position="1577"/>
        <end position="1668"/>
    </location>
</feature>
<feature type="compositionally biased region" description="Basic and acidic residues" evidence="13">
    <location>
        <begin position="2177"/>
        <end position="2189"/>
    </location>
</feature>
<feature type="compositionally biased region" description="Polar residues" evidence="13">
    <location>
        <begin position="1778"/>
        <end position="1787"/>
    </location>
</feature>
<dbReference type="InterPro" id="IPR030851">
    <property type="entry name" value="EFG2"/>
</dbReference>
<feature type="transmembrane region" description="Helical" evidence="14">
    <location>
        <begin position="1283"/>
        <end position="1303"/>
    </location>
</feature>
<proteinExistence type="inferred from homology"/>
<evidence type="ECO:0000256" key="5">
    <source>
        <dbReference type="ARBA" id="ARBA00022692"/>
    </source>
</evidence>
<keyword evidence="10" id="KW-0496">Mitochondrion</keyword>
<dbReference type="PROSITE" id="PS51722">
    <property type="entry name" value="G_TR_2"/>
    <property type="match status" value="1"/>
</dbReference>
<dbReference type="InterPro" id="IPR014721">
    <property type="entry name" value="Ribsml_uS5_D2-typ_fold_subgr"/>
</dbReference>
<keyword evidence="3" id="KW-0328">Glycosyltransferase</keyword>
<dbReference type="InterPro" id="IPR009000">
    <property type="entry name" value="Transl_B-barrel_sf"/>
</dbReference>
<dbReference type="InterPro" id="IPR005225">
    <property type="entry name" value="Small_GTP-bd"/>
</dbReference>
<evidence type="ECO:0000256" key="10">
    <source>
        <dbReference type="ARBA" id="ARBA00023128"/>
    </source>
</evidence>
<dbReference type="Pfam" id="PF14492">
    <property type="entry name" value="EFG_III"/>
    <property type="match status" value="1"/>
</dbReference>
<dbReference type="SUPFAM" id="SSF144284">
    <property type="entry name" value="Sec2 N-terminal region"/>
    <property type="match status" value="1"/>
</dbReference>
<sequence>MTIISKQHAILGKTTTTEHVDDGSTVTDFLPAERARGITIQSAAVTFHWPPTGSESLTEGVPRSHIRHTINLIDTPGHADFTFEVLRSLRVLDGAICILDGVAGVEAQTEKVWAQANKYNIPRFIFVNKLDRDGAAFGKTVKEVGSRLRGLPAVCQIPWWEGGNGRFTGVGDAINLCALKWKESGDGKDIQHFSLAELAQEDEKLRAEIIKARSALVESLCEFDEQLLETWLEHDDDTLAIPAEAIKNSLRRCVLEGSGRLIPIFAGASFRNIGVQPLLDTVNDLLPDPTERPDPEISLGNMTAHLPDLLNGKLLLDKEQSNRQVAKKSAAHLTVPHLESCALAFKVVNDPRRGVLVYVRVYSGTIQRNAALWNTGLQITERAQRLLQMQASDAIEIPNIPAGQIGVISGLKYARTGDTLVCFSGASPKTGPHPPLNTLHLKPIDVPPPVFFAAIEPHSLGEEKNVKEILEILLREDPSLHVNIDEESGQMLLSGMGELHLEIARDRLVNDFKAKATMGNIEISYRECVLSPTSSTRFVYDRDIAGKRGQAGCEASIEPMENATGNNYTTILDGNAFTIRILSSEQDVDGSSSLPPDLPIAAVQTALINGASAAFARGPRRAFPLHSSHVTLTFDPSTDIFGHNTTIAAISSAARHAIQATLKEAFESNNIGLMEPVMNVTISCDESSLGGVVHDISSARGGHILSLGQDSDAEAAEDSKPTIDPSKIYAPPDPFASGSMGNAGPGQQRQVIARVPLKEMRGAIALGYSPPSEDNQPSTQRAYHHIRDVLRVPVVYRQATIAQDIQIVVKTGGSEPQSRLRYQLATVLSKIPRQNVLIFSDLEEQVGSYHVRDVYADLSEQERANYPEFALYDALQEYKQQGKDTRELQGGWDLAKYMNLAMKRRIWKMQQEIGDVHTAWKKWFVFIDTDTFVEWDNLLGLLEHLDAAKQIYIGSPVWLPGLQFAHGGSAYILSYGALKALNNPGSHDQKGPLYSQYGLNVTALCCGDEALARVLKSKGVNLKGYWPMFNGELPATVPFGRELWCEPVISLHHIGGEDMQSLWQWVEDWKVRTMSMHPLLFKDLFQYIAPQITSILEDWDNIDDTMKIYLTNKASYKTFEHCKVACEADKLCFQFVYNGTSCALAHHIRLGRKRLPEENGAQRYISGWNMERIRDWTMKTNCASAHWDYMDKTDPTANIGDQVAKSSIGITKVLSSSPTSIWMLLFAYDTAAHDVIVILIEDFNKTRALAEAAAKSRAYLYPIQGIFYFLSHRSLWRPFISKIVPTITLSVGVIAFMFTFTYIPQVAVLAFVNGPFAVITAILLTLSESSVIILLLSRNFFIQDALVDTFDATLVAQNQMEVVSGGRQLKAGGDPVSKLGKMFKQPFDRFSPKALIRYIMYLPLNFIPVVGTVMFVLIQGRSRGKMIHTRYFQLKNWSNSQREEWLEHNTAAYTAFGTVATLLELVPVASIFFSFTNTVGAALWAADTEKEINATTETATSTQDLEKNEYDNHRKSIVVEGSYHGVVQLRNSAAIEPKSSGSPLKVSTLGPVATTSIESRPSKSLWTSNLPRLNIRSAMSDQTIRPSSNTPTKVSQIASKLVSKASSTSPLNAMAAVSPSPRIQTPRKPTPYDDEDETMSTLPDPRSRNVTPSAENGVSPTQHHPDLSSEVAALSNKLINAINHQTNLDDTLSATRHELEVAHERIHQLEQRDQEHTDLMVVAAREEAQKEHDAVQKKNEQLKAQLADTESLLISHQEQLAELKQVLEQMAEEKDDMTNNTAPSTPGVNKFENKEEESNETETIQPSSIPEPVAPSYPTSFTHLLQLVLRTDLTAYDDFMSLLRMSKNINGHRASSGSYGSIGLGFANLTGHGHTANGSTTSLATAATLGSSPATPTTPASAVSTSSAPGPLTPLKETKFYKRALAEDIEPTLRLDTAPGLSWLARRTVLNAMCEGSLVVDPMPLNSKLYIFPCALCGESRKDPAHVRTHRFRTSENENSQRYPLCKYCLGRVRSSCDFLGFLRVLKDGHWRVEDEEAEKLAWEESVRLREQMFWCRMGGGVVPGSSHHHSDGHLPSVDEKREQERKAMDESTSVKEGPGGSAIPAVEVIDATKTPLKRMSRTISRDDTAEGLWQAAQEDASAPAPAPTEAIVVKEQDNSEQSEQSENSEKTQQSDQTEKPEKTEKTEENNEDEKIEEIAEKDKVSAPEMAPEERDRKRTSTQSTSSLQAKSSHDGEKAESVKRLSITIPGAFVDTQS</sequence>
<dbReference type="Pfam" id="PF00009">
    <property type="entry name" value="GTP_EFTU"/>
    <property type="match status" value="1"/>
</dbReference>
<dbReference type="FunFam" id="2.40.30.10:FF:000106">
    <property type="entry name" value="Ribosome-releasing factor 2, mitochondrial"/>
    <property type="match status" value="1"/>
</dbReference>
<feature type="compositionally biased region" description="Basic and acidic residues" evidence="13">
    <location>
        <begin position="2232"/>
        <end position="2243"/>
    </location>
</feature>